<dbReference type="AlphaFoldDB" id="A0A327K0F3"/>
<evidence type="ECO:0000313" key="2">
    <source>
        <dbReference type="Proteomes" id="UP000249299"/>
    </source>
</evidence>
<dbReference type="OrthoDB" id="4540313at2"/>
<evidence type="ECO:0000313" key="1">
    <source>
        <dbReference type="EMBL" id="RAI28848.1"/>
    </source>
</evidence>
<protein>
    <submittedName>
        <fullName evidence="1">Uncharacterized protein</fullName>
    </submittedName>
</protein>
<reference evidence="1 2" key="1">
    <citation type="submission" date="2017-07" db="EMBL/GenBank/DDBJ databases">
        <title>Draft Genome Sequences of Select Purple Nonsulfur Bacteria.</title>
        <authorList>
            <person name="Lasarre B."/>
            <person name="Mckinlay J.B."/>
        </authorList>
    </citation>
    <scope>NUCLEOTIDE SEQUENCE [LARGE SCALE GENOMIC DNA]</scope>
    <source>
        <strain evidence="1 2">DSM 11290</strain>
    </source>
</reference>
<organism evidence="1 2">
    <name type="scientific">Rhodobium orientis</name>
    <dbReference type="NCBI Taxonomy" id="34017"/>
    <lineage>
        <taxon>Bacteria</taxon>
        <taxon>Pseudomonadati</taxon>
        <taxon>Pseudomonadota</taxon>
        <taxon>Alphaproteobacteria</taxon>
        <taxon>Hyphomicrobiales</taxon>
        <taxon>Rhodobiaceae</taxon>
        <taxon>Rhodobium</taxon>
    </lineage>
</organism>
<gene>
    <name evidence="1" type="ORF">CH339_05495</name>
</gene>
<sequence length="195" mass="20720">MPIRFAQDSPKNAGAAVEEFLAERDTSMATSLEQRFAAGGTVVSNAIRVWYPDLEALAGGAPLAESRPGNWRHLVGDAQTMRAEAELAADGGAARVVAFHEGPRAGAMAAGLTRALDLDAVQKGDYEARLLEAPGVHFTALWLHGDDDIFIPIEPNLTELKNGKPHSEDEVREVLAKRAAEVLETQQAMPGPSGG</sequence>
<name>A0A327K0F3_9HYPH</name>
<dbReference type="RefSeq" id="WP_111433275.1">
    <property type="nucleotide sequence ID" value="NZ_JACIGG010000014.1"/>
</dbReference>
<dbReference type="EMBL" id="NPEV01000007">
    <property type="protein sequence ID" value="RAI28848.1"/>
    <property type="molecule type" value="Genomic_DNA"/>
</dbReference>
<keyword evidence="2" id="KW-1185">Reference proteome</keyword>
<comment type="caution">
    <text evidence="1">The sequence shown here is derived from an EMBL/GenBank/DDBJ whole genome shotgun (WGS) entry which is preliminary data.</text>
</comment>
<accession>A0A327K0F3</accession>
<dbReference type="Proteomes" id="UP000249299">
    <property type="component" value="Unassembled WGS sequence"/>
</dbReference>
<proteinExistence type="predicted"/>